<dbReference type="InterPro" id="IPR011042">
    <property type="entry name" value="6-blade_b-propeller_TolB-like"/>
</dbReference>
<dbReference type="PRINTS" id="PR01790">
    <property type="entry name" value="SMP30FAMILY"/>
</dbReference>
<dbReference type="GO" id="GO:0005509">
    <property type="term" value="F:calcium ion binding"/>
    <property type="evidence" value="ECO:0007669"/>
    <property type="project" value="TreeGrafter"/>
</dbReference>
<dbReference type="Gene3D" id="2.120.10.30">
    <property type="entry name" value="TolB, C-terminal domain"/>
    <property type="match status" value="1"/>
</dbReference>
<feature type="binding site" evidence="3">
    <location>
        <position position="141"/>
    </location>
    <ligand>
        <name>substrate</name>
    </ligand>
</feature>
<dbReference type="Pfam" id="PF08450">
    <property type="entry name" value="SGL"/>
    <property type="match status" value="1"/>
</dbReference>
<feature type="binding site" evidence="3">
    <location>
        <position position="48"/>
    </location>
    <ligand>
        <name>a divalent metal cation</name>
        <dbReference type="ChEBI" id="CHEBI:60240"/>
    </ligand>
</feature>
<keyword evidence="3" id="KW-0479">Metal-binding</keyword>
<evidence type="ECO:0000256" key="2">
    <source>
        <dbReference type="PIRSR" id="PIRSR605511-1"/>
    </source>
</evidence>
<feature type="binding site" evidence="3">
    <location>
        <position position="143"/>
    </location>
    <ligand>
        <name>substrate</name>
    </ligand>
</feature>
<sequence>MLAISEQNARYRHGGPSEYRASVPKVIHVANVLTHRQPYLDIKCQLGEGPLYISERNELRFVDIWNEKLYVVDLEKGPSSLREYDTGKPFGVTADIEGSDTEIVAGAKDGYVRFDLTTGKQEYLAKLWDQDDNPDNTRIMRMNDGACDTSGRFWVGSCSDPKVIDFTDHGILFRLDPDGSLHRMWEKITIPNGIQWNAKDDTMYMADGPTERIWQWSIDPNTANIKDRRVFFHQNKYPGHLDGSAFDEEGYLWSALYGAGRVIRISPDGEVVGEILLPTRNITCPTFAGTVLYITTAAEEDPEKHAESARYGGNLFRIDVGVKGMKKNKFRWNKQRYV</sequence>
<accession>A0A0G2E4Q0</accession>
<proteinExistence type="inferred from homology"/>
<feature type="binding site" evidence="3">
    <location>
        <position position="242"/>
    </location>
    <ligand>
        <name>a divalent metal cation</name>
        <dbReference type="ChEBI" id="CHEBI:60240"/>
    </ligand>
</feature>
<feature type="domain" description="SMP-30/Gluconolactonase/LRE-like region" evidence="4">
    <location>
        <begin position="46"/>
        <end position="297"/>
    </location>
</feature>
<reference evidence="5 6" key="2">
    <citation type="submission" date="2015-05" db="EMBL/GenBank/DDBJ databases">
        <authorList>
            <person name="Morales-Cruz A."/>
            <person name="Amrine K.C."/>
            <person name="Cantu D."/>
        </authorList>
    </citation>
    <scope>NUCLEOTIDE SEQUENCE [LARGE SCALE GENOMIC DNA]</scope>
    <source>
        <strain evidence="5">UCRPC4</strain>
    </source>
</reference>
<dbReference type="InterPro" id="IPR013658">
    <property type="entry name" value="SGL"/>
</dbReference>
<protein>
    <submittedName>
        <fullName evidence="5">Putative calcium homeostasis protein</fullName>
    </submittedName>
</protein>
<feature type="active site" description="Proton donor/acceptor" evidence="2">
    <location>
        <position position="242"/>
    </location>
</feature>
<dbReference type="GO" id="GO:0004341">
    <property type="term" value="F:gluconolactonase activity"/>
    <property type="evidence" value="ECO:0007669"/>
    <property type="project" value="TreeGrafter"/>
</dbReference>
<comment type="cofactor">
    <cofactor evidence="3">
        <name>Zn(2+)</name>
        <dbReference type="ChEBI" id="CHEBI:29105"/>
    </cofactor>
    <text evidence="3">Binds 1 divalent metal cation per subunit.</text>
</comment>
<name>A0A0G2E4Q0_PHACM</name>
<evidence type="ECO:0000256" key="1">
    <source>
        <dbReference type="ARBA" id="ARBA00008853"/>
    </source>
</evidence>
<dbReference type="AlphaFoldDB" id="A0A0G2E4Q0"/>
<evidence type="ECO:0000256" key="3">
    <source>
        <dbReference type="PIRSR" id="PIRSR605511-2"/>
    </source>
</evidence>
<comment type="caution">
    <text evidence="5">The sequence shown here is derived from an EMBL/GenBank/DDBJ whole genome shotgun (WGS) entry which is preliminary data.</text>
</comment>
<dbReference type="PANTHER" id="PTHR10907:SF47">
    <property type="entry name" value="REGUCALCIN"/>
    <property type="match status" value="1"/>
</dbReference>
<dbReference type="PANTHER" id="PTHR10907">
    <property type="entry name" value="REGUCALCIN"/>
    <property type="match status" value="1"/>
</dbReference>
<reference evidence="5 6" key="1">
    <citation type="submission" date="2015-05" db="EMBL/GenBank/DDBJ databases">
        <title>Distinctive expansion of gene families associated with plant cell wall degradation and secondary metabolism in the genomes of grapevine trunk pathogens.</title>
        <authorList>
            <person name="Lawrence D.P."/>
            <person name="Travadon R."/>
            <person name="Rolshausen P.E."/>
            <person name="Baumgartner K."/>
        </authorList>
    </citation>
    <scope>NUCLEOTIDE SEQUENCE [LARGE SCALE GENOMIC DNA]</scope>
    <source>
        <strain evidence="5">UCRPC4</strain>
    </source>
</reference>
<dbReference type="Proteomes" id="UP000053317">
    <property type="component" value="Unassembled WGS sequence"/>
</dbReference>
<dbReference type="OrthoDB" id="423498at2759"/>
<dbReference type="SUPFAM" id="SSF63829">
    <property type="entry name" value="Calcium-dependent phosphotriesterase"/>
    <property type="match status" value="1"/>
</dbReference>
<keyword evidence="6" id="KW-1185">Reference proteome</keyword>
<dbReference type="InterPro" id="IPR005511">
    <property type="entry name" value="SMP-30"/>
</dbReference>
<gene>
    <name evidence="5" type="ORF">UCRPC4_g05195</name>
</gene>
<organism evidence="5 6">
    <name type="scientific">Phaeomoniella chlamydospora</name>
    <name type="common">Phaeoacremonium chlamydosporum</name>
    <dbReference type="NCBI Taxonomy" id="158046"/>
    <lineage>
        <taxon>Eukaryota</taxon>
        <taxon>Fungi</taxon>
        <taxon>Dikarya</taxon>
        <taxon>Ascomycota</taxon>
        <taxon>Pezizomycotina</taxon>
        <taxon>Eurotiomycetes</taxon>
        <taxon>Chaetothyriomycetidae</taxon>
        <taxon>Phaeomoniellales</taxon>
        <taxon>Phaeomoniellaceae</taxon>
        <taxon>Phaeomoniella</taxon>
    </lineage>
</organism>
<keyword evidence="3" id="KW-0862">Zinc</keyword>
<dbReference type="EMBL" id="LCWF01000133">
    <property type="protein sequence ID" value="KKY17992.1"/>
    <property type="molecule type" value="Genomic_DNA"/>
</dbReference>
<feature type="binding site" evidence="3">
    <location>
        <position position="192"/>
    </location>
    <ligand>
        <name>a divalent metal cation</name>
        <dbReference type="ChEBI" id="CHEBI:60240"/>
    </ligand>
</feature>
<evidence type="ECO:0000313" key="6">
    <source>
        <dbReference type="Proteomes" id="UP000053317"/>
    </source>
</evidence>
<comment type="similarity">
    <text evidence="1">Belongs to the SMP-30/CGR1 family.</text>
</comment>
<evidence type="ECO:0000313" key="5">
    <source>
        <dbReference type="EMBL" id="KKY17992.1"/>
    </source>
</evidence>
<evidence type="ECO:0000259" key="4">
    <source>
        <dbReference type="Pfam" id="PF08450"/>
    </source>
</evidence>